<evidence type="ECO:0000259" key="1">
    <source>
        <dbReference type="SMART" id="SM00849"/>
    </source>
</evidence>
<dbReference type="InterPro" id="IPR036866">
    <property type="entry name" value="RibonucZ/Hydroxyglut_hydro"/>
</dbReference>
<sequence length="278" mass="29610">MDLTVLCDNTTLIDRYFLGEPGLSFHIRDGETTVLFDLGYSDVFLRNAAAMGIDLLRTDVVAFSHAHLDHTWGLLPLLAHRARAVIEGQEQNPPTFLAHPAIFRSVTAGGVPEIGMPVDETTLARQGEVRLSSEPVWITDDLVFLGEIPRRFPFEGQNVVGECDGAPDTVPDDTALAYCSEDGLVVITGCAHAGICSTIARAKEVCGESRIACVIGGFHLLDAPEEQIAATARYFAGLDAGAVHPCHCTGLAATIALAGVARVRETGVGLRLSFAGRS</sequence>
<dbReference type="SUPFAM" id="SSF56281">
    <property type="entry name" value="Metallo-hydrolase/oxidoreductase"/>
    <property type="match status" value="1"/>
</dbReference>
<dbReference type="Gene3D" id="3.60.15.10">
    <property type="entry name" value="Ribonuclease Z/Hydroxyacylglutathione hydrolase-like"/>
    <property type="match status" value="1"/>
</dbReference>
<dbReference type="RefSeq" id="WP_176788385.1">
    <property type="nucleotide sequence ID" value="NZ_JABXWR010000001.1"/>
</dbReference>
<feature type="domain" description="Metallo-beta-lactamase" evidence="1">
    <location>
        <begin position="21"/>
        <end position="247"/>
    </location>
</feature>
<dbReference type="Pfam" id="PF00753">
    <property type="entry name" value="Lactamase_B"/>
    <property type="match status" value="1"/>
</dbReference>
<keyword evidence="3" id="KW-1185">Reference proteome</keyword>
<dbReference type="PANTHER" id="PTHR13754">
    <property type="entry name" value="METALLO-BETA-LACTAMASE SUPERFAMILY PROTEIN"/>
    <property type="match status" value="1"/>
</dbReference>
<dbReference type="PANTHER" id="PTHR13754:SF18">
    <property type="entry name" value="7,8-DIHYDROPTERIN-6-METHYL-4-(BETA-D-RIBOFURANOSYL)-AMINOBENZENE-5'-PHOSPHATE SYNTHASE"/>
    <property type="match status" value="1"/>
</dbReference>
<dbReference type="GO" id="GO:0016787">
    <property type="term" value="F:hydrolase activity"/>
    <property type="evidence" value="ECO:0007669"/>
    <property type="project" value="UniProtKB-KW"/>
</dbReference>
<evidence type="ECO:0000313" key="2">
    <source>
        <dbReference type="EMBL" id="NVO66715.1"/>
    </source>
</evidence>
<protein>
    <submittedName>
        <fullName evidence="2">MBL fold metallo-hydrolase</fullName>
    </submittedName>
</protein>
<evidence type="ECO:0000313" key="3">
    <source>
        <dbReference type="Proteomes" id="UP000570823"/>
    </source>
</evidence>
<dbReference type="InterPro" id="IPR052926">
    <property type="entry name" value="Metallo-beta-lactamase_dom"/>
</dbReference>
<dbReference type="OrthoDB" id="7773at2157"/>
<comment type="caution">
    <text evidence="2">The sequence shown here is derived from an EMBL/GenBank/DDBJ whole genome shotgun (WGS) entry which is preliminary data.</text>
</comment>
<accession>A0A7K4HN62</accession>
<dbReference type="AlphaFoldDB" id="A0A7K4HN62"/>
<dbReference type="GO" id="GO:0016740">
    <property type="term" value="F:transferase activity"/>
    <property type="evidence" value="ECO:0007669"/>
    <property type="project" value="TreeGrafter"/>
</dbReference>
<dbReference type="EMBL" id="JABXWR010000001">
    <property type="protein sequence ID" value="NVO66715.1"/>
    <property type="molecule type" value="Genomic_DNA"/>
</dbReference>
<dbReference type="InterPro" id="IPR001279">
    <property type="entry name" value="Metallo-B-lactamas"/>
</dbReference>
<dbReference type="InterPro" id="IPR041712">
    <property type="entry name" value="DHPS-like_MBL-fold"/>
</dbReference>
<keyword evidence="2" id="KW-0378">Hydrolase</keyword>
<reference evidence="2 3" key="1">
    <citation type="submission" date="2020-06" db="EMBL/GenBank/DDBJ databases">
        <title>Methanofollis fontis sp. nov., a methanogen isolated from marine sediments near a cold seep at Four-Way Closure Ridge offshore southwestern Taiwan.</title>
        <authorList>
            <person name="Chen S.-C."/>
            <person name="Teng N.-H."/>
            <person name="Lin Y.-S."/>
            <person name="Lai M.-C."/>
            <person name="Chen H.-H."/>
            <person name="Wang C.-C."/>
        </authorList>
    </citation>
    <scope>NUCLEOTIDE SEQUENCE [LARGE SCALE GENOMIC DNA]</scope>
    <source>
        <strain evidence="2 3">DSM 2702</strain>
    </source>
</reference>
<name>A0A7K4HN62_9EURY</name>
<gene>
    <name evidence="2" type="ORF">HWN36_05180</name>
</gene>
<dbReference type="SMART" id="SM00849">
    <property type="entry name" value="Lactamase_B"/>
    <property type="match status" value="1"/>
</dbReference>
<proteinExistence type="predicted"/>
<dbReference type="Proteomes" id="UP000570823">
    <property type="component" value="Unassembled WGS sequence"/>
</dbReference>
<dbReference type="CDD" id="cd07713">
    <property type="entry name" value="DHPS-like_MBL-fold"/>
    <property type="match status" value="1"/>
</dbReference>
<organism evidence="2 3">
    <name type="scientific">Methanofollis tationis</name>
    <dbReference type="NCBI Taxonomy" id="81417"/>
    <lineage>
        <taxon>Archaea</taxon>
        <taxon>Methanobacteriati</taxon>
        <taxon>Methanobacteriota</taxon>
        <taxon>Stenosarchaea group</taxon>
        <taxon>Methanomicrobia</taxon>
        <taxon>Methanomicrobiales</taxon>
        <taxon>Methanomicrobiaceae</taxon>
        <taxon>Methanofollis</taxon>
    </lineage>
</organism>